<evidence type="ECO:0000313" key="2">
    <source>
        <dbReference type="Proteomes" id="UP001549076"/>
    </source>
</evidence>
<reference evidence="1 2" key="1">
    <citation type="submission" date="2024-06" db="EMBL/GenBank/DDBJ databases">
        <title>Genomic Encyclopedia of Type Strains, Phase IV (KMG-IV): sequencing the most valuable type-strain genomes for metagenomic binning, comparative biology and taxonomic classification.</title>
        <authorList>
            <person name="Goeker M."/>
        </authorList>
    </citation>
    <scope>NUCLEOTIDE SEQUENCE [LARGE SCALE GENOMIC DNA]</scope>
    <source>
        <strain evidence="1 2">DSM 27865</strain>
    </source>
</reference>
<organism evidence="1 2">
    <name type="scientific">Aquamicrobium terrae</name>
    <dbReference type="NCBI Taxonomy" id="1324945"/>
    <lineage>
        <taxon>Bacteria</taxon>
        <taxon>Pseudomonadati</taxon>
        <taxon>Pseudomonadota</taxon>
        <taxon>Alphaproteobacteria</taxon>
        <taxon>Hyphomicrobiales</taxon>
        <taxon>Phyllobacteriaceae</taxon>
        <taxon>Aquamicrobium</taxon>
    </lineage>
</organism>
<dbReference type="Proteomes" id="UP001549076">
    <property type="component" value="Unassembled WGS sequence"/>
</dbReference>
<protein>
    <recommendedName>
        <fullName evidence="3">DUF1488 domain-containing protein</fullName>
    </recommendedName>
</protein>
<proteinExistence type="predicted"/>
<gene>
    <name evidence="1" type="ORF">ABID37_004718</name>
</gene>
<keyword evidence="2" id="KW-1185">Reference proteome</keyword>
<accession>A0ABV2N6N7</accession>
<evidence type="ECO:0008006" key="3">
    <source>
        <dbReference type="Google" id="ProtNLM"/>
    </source>
</evidence>
<dbReference type="EMBL" id="JBEPML010000025">
    <property type="protein sequence ID" value="MET3794478.1"/>
    <property type="molecule type" value="Genomic_DNA"/>
</dbReference>
<sequence length="66" mass="7278">MGYDGMVSVPFLIEVEALEELGFLSQPEASALAAFDAARSSIFEIARRIYSASRQTSYRIAAEDCR</sequence>
<dbReference type="InterPro" id="IPR009962">
    <property type="entry name" value="DUF1488"/>
</dbReference>
<dbReference type="Pfam" id="PF07369">
    <property type="entry name" value="DUF1488"/>
    <property type="match status" value="1"/>
</dbReference>
<comment type="caution">
    <text evidence="1">The sequence shown here is derived from an EMBL/GenBank/DDBJ whole genome shotgun (WGS) entry which is preliminary data.</text>
</comment>
<evidence type="ECO:0000313" key="1">
    <source>
        <dbReference type="EMBL" id="MET3794478.1"/>
    </source>
</evidence>
<name>A0ABV2N6N7_9HYPH</name>